<sequence length="308" mass="33497">MTSTTSISSSSTSTSTSASASTVATSPSMPGGLFNVTGSQPLILVFLAVGLFSAISIAVLGWRRAYYVVGSRQGGRSSFLNSGGRDGRDETDTRVGDRPRMWDLWTKVPVPVSWRTMAEGHDEEDRGGGGSGSEKSLIWEECRREGSSTWGNIMPITVSPIIPEKNDDAHNVQKASNTDINRDSDEVFPASSPLSRGRRQLEALNTRLGLQHNRETRPPQQMNQAEPETQNVSGPALEERVEGKRPLTNPVDDNGWDLPEHESLDVVVAIAMPMPKKDDTPRSGLGIRGETVAETWTYEYAIGVCRVP</sequence>
<reference evidence="3 4" key="1">
    <citation type="journal article" date="2020" name="ISME J.">
        <title>Uncovering the hidden diversity of litter-decomposition mechanisms in mushroom-forming fungi.</title>
        <authorList>
            <person name="Floudas D."/>
            <person name="Bentzer J."/>
            <person name="Ahren D."/>
            <person name="Johansson T."/>
            <person name="Persson P."/>
            <person name="Tunlid A."/>
        </authorList>
    </citation>
    <scope>NUCLEOTIDE SEQUENCE [LARGE SCALE GENOMIC DNA]</scope>
    <source>
        <strain evidence="3 4">CBS 406.79</strain>
    </source>
</reference>
<keyword evidence="2" id="KW-0812">Transmembrane</keyword>
<dbReference type="Proteomes" id="UP000518752">
    <property type="component" value="Unassembled WGS sequence"/>
</dbReference>
<feature type="region of interest" description="Disordered" evidence="1">
    <location>
        <begin position="175"/>
        <end position="258"/>
    </location>
</feature>
<gene>
    <name evidence="3" type="ORF">D9757_000429</name>
</gene>
<name>A0A8H5I1X2_9AGAR</name>
<evidence type="ECO:0000313" key="4">
    <source>
        <dbReference type="Proteomes" id="UP000518752"/>
    </source>
</evidence>
<dbReference type="OrthoDB" id="2972750at2759"/>
<evidence type="ECO:0000313" key="3">
    <source>
        <dbReference type="EMBL" id="KAF5393642.1"/>
    </source>
</evidence>
<comment type="caution">
    <text evidence="3">The sequence shown here is derived from an EMBL/GenBank/DDBJ whole genome shotgun (WGS) entry which is preliminary data.</text>
</comment>
<feature type="transmembrane region" description="Helical" evidence="2">
    <location>
        <begin position="42"/>
        <end position="62"/>
    </location>
</feature>
<dbReference type="AlphaFoldDB" id="A0A8H5I1X2"/>
<organism evidence="3 4">
    <name type="scientific">Collybiopsis confluens</name>
    <dbReference type="NCBI Taxonomy" id="2823264"/>
    <lineage>
        <taxon>Eukaryota</taxon>
        <taxon>Fungi</taxon>
        <taxon>Dikarya</taxon>
        <taxon>Basidiomycota</taxon>
        <taxon>Agaricomycotina</taxon>
        <taxon>Agaricomycetes</taxon>
        <taxon>Agaricomycetidae</taxon>
        <taxon>Agaricales</taxon>
        <taxon>Marasmiineae</taxon>
        <taxon>Omphalotaceae</taxon>
        <taxon>Collybiopsis</taxon>
    </lineage>
</organism>
<keyword evidence="4" id="KW-1185">Reference proteome</keyword>
<accession>A0A8H5I1X2</accession>
<keyword evidence="2" id="KW-1133">Transmembrane helix</keyword>
<keyword evidence="2" id="KW-0472">Membrane</keyword>
<evidence type="ECO:0000256" key="1">
    <source>
        <dbReference type="SAM" id="MobiDB-lite"/>
    </source>
</evidence>
<feature type="region of interest" description="Disordered" evidence="1">
    <location>
        <begin position="1"/>
        <end position="26"/>
    </location>
</feature>
<evidence type="ECO:0000256" key="2">
    <source>
        <dbReference type="SAM" id="Phobius"/>
    </source>
</evidence>
<dbReference type="EMBL" id="JAACJN010000001">
    <property type="protein sequence ID" value="KAF5393642.1"/>
    <property type="molecule type" value="Genomic_DNA"/>
</dbReference>
<feature type="region of interest" description="Disordered" evidence="1">
    <location>
        <begin position="118"/>
        <end position="137"/>
    </location>
</feature>
<protein>
    <submittedName>
        <fullName evidence="3">Uncharacterized protein</fullName>
    </submittedName>
</protein>
<feature type="compositionally biased region" description="Polar residues" evidence="1">
    <location>
        <begin position="218"/>
        <end position="233"/>
    </location>
</feature>
<feature type="compositionally biased region" description="Basic and acidic residues" evidence="1">
    <location>
        <begin position="118"/>
        <end position="127"/>
    </location>
</feature>
<proteinExistence type="predicted"/>